<gene>
    <name evidence="2" type="primary">thiF</name>
    <name evidence="2" type="ORF">HF882_15095</name>
</gene>
<keyword evidence="2" id="KW-0808">Transferase</keyword>
<dbReference type="NCBIfam" id="NF006395">
    <property type="entry name" value="PRK08644.1"/>
    <property type="match status" value="1"/>
</dbReference>
<dbReference type="InterPro" id="IPR035985">
    <property type="entry name" value="Ubiquitin-activating_enz"/>
</dbReference>
<dbReference type="NCBIfam" id="TIGR02354">
    <property type="entry name" value="thiF_fam2"/>
    <property type="match status" value="1"/>
</dbReference>
<sequence>MAFNPYLGAAERARIEAARVGVAGAGGLGSNCLAHLVRCGVRRFVIADFDTVSESNLNRQFFFADQLGMPKVEAVAANLRRINPALELELYPERVTAENAVRRFGSCDVTVEAFDDPDAKTMLIRALLPLGRPVVAASGIAGWGRSNAMRVQRIGKQLYMAGDRATGISEETPPYSPRVGIAAAQQANTVMALILGVEI</sequence>
<dbReference type="PANTHER" id="PTHR43267">
    <property type="entry name" value="TRNA THREONYLCARBAMOYLADENOSINE DEHYDRATASE"/>
    <property type="match status" value="1"/>
</dbReference>
<reference evidence="2 3" key="1">
    <citation type="submission" date="2020-04" db="EMBL/GenBank/DDBJ databases">
        <authorList>
            <person name="Hitch T.C.A."/>
            <person name="Wylensek D."/>
            <person name="Clavel T."/>
        </authorList>
    </citation>
    <scope>NUCLEOTIDE SEQUENCE [LARGE SCALE GENOMIC DNA]</scope>
    <source>
        <strain evidence="2 3">COR2-253-APC-1A</strain>
    </source>
</reference>
<name>A0A848B4B9_9BACT</name>
<dbReference type="GO" id="GO:0061503">
    <property type="term" value="F:tRNA threonylcarbamoyladenosine dehydratase"/>
    <property type="evidence" value="ECO:0007669"/>
    <property type="project" value="TreeGrafter"/>
</dbReference>
<keyword evidence="2" id="KW-0548">Nucleotidyltransferase</keyword>
<dbReference type="Proteomes" id="UP000576225">
    <property type="component" value="Unassembled WGS sequence"/>
</dbReference>
<evidence type="ECO:0000313" key="2">
    <source>
        <dbReference type="EMBL" id="NMD87912.1"/>
    </source>
</evidence>
<feature type="domain" description="THIF-type NAD/FAD binding fold" evidence="1">
    <location>
        <begin position="7"/>
        <end position="197"/>
    </location>
</feature>
<dbReference type="GO" id="GO:0061504">
    <property type="term" value="P:cyclic threonylcarbamoyladenosine biosynthetic process"/>
    <property type="evidence" value="ECO:0007669"/>
    <property type="project" value="TreeGrafter"/>
</dbReference>
<dbReference type="AlphaFoldDB" id="A0A848B4B9"/>
<dbReference type="PANTHER" id="PTHR43267:SF3">
    <property type="entry name" value="THIF PROTEIN"/>
    <property type="match status" value="1"/>
</dbReference>
<evidence type="ECO:0000313" key="3">
    <source>
        <dbReference type="Proteomes" id="UP000576225"/>
    </source>
</evidence>
<dbReference type="GO" id="GO:0008641">
    <property type="term" value="F:ubiquitin-like modifier activating enzyme activity"/>
    <property type="evidence" value="ECO:0007669"/>
    <property type="project" value="InterPro"/>
</dbReference>
<comment type="caution">
    <text evidence="2">The sequence shown here is derived from an EMBL/GenBank/DDBJ whole genome shotgun (WGS) entry which is preliminary data.</text>
</comment>
<dbReference type="RefSeq" id="WP_168963200.1">
    <property type="nucleotide sequence ID" value="NZ_CAJKCJ010000003.1"/>
</dbReference>
<protein>
    <submittedName>
        <fullName evidence="2">Sulfur carrier protein ThiS adenylyltransferase ThiF</fullName>
    </submittedName>
</protein>
<dbReference type="SUPFAM" id="SSF69572">
    <property type="entry name" value="Activating enzymes of the ubiquitin-like proteins"/>
    <property type="match status" value="1"/>
</dbReference>
<dbReference type="InterPro" id="IPR012729">
    <property type="entry name" value="ThiF_fam2"/>
</dbReference>
<dbReference type="EMBL" id="JABAEW010000032">
    <property type="protein sequence ID" value="NMD87912.1"/>
    <property type="molecule type" value="Genomic_DNA"/>
</dbReference>
<organism evidence="2 3">
    <name type="scientific">Victivallis vadensis</name>
    <dbReference type="NCBI Taxonomy" id="172901"/>
    <lineage>
        <taxon>Bacteria</taxon>
        <taxon>Pseudomonadati</taxon>
        <taxon>Lentisphaerota</taxon>
        <taxon>Lentisphaeria</taxon>
        <taxon>Victivallales</taxon>
        <taxon>Victivallaceae</taxon>
        <taxon>Victivallis</taxon>
    </lineage>
</organism>
<dbReference type="Pfam" id="PF00899">
    <property type="entry name" value="ThiF"/>
    <property type="match status" value="1"/>
</dbReference>
<dbReference type="Gene3D" id="3.40.50.720">
    <property type="entry name" value="NAD(P)-binding Rossmann-like Domain"/>
    <property type="match status" value="1"/>
</dbReference>
<dbReference type="GO" id="GO:0016779">
    <property type="term" value="F:nucleotidyltransferase activity"/>
    <property type="evidence" value="ECO:0007669"/>
    <property type="project" value="UniProtKB-KW"/>
</dbReference>
<dbReference type="InterPro" id="IPR000594">
    <property type="entry name" value="ThiF_NAD_FAD-bd"/>
</dbReference>
<accession>A0A848B4B9</accession>
<proteinExistence type="predicted"/>
<dbReference type="InterPro" id="IPR045886">
    <property type="entry name" value="ThiF/MoeB/HesA"/>
</dbReference>
<evidence type="ECO:0000259" key="1">
    <source>
        <dbReference type="Pfam" id="PF00899"/>
    </source>
</evidence>